<evidence type="ECO:0000313" key="3">
    <source>
        <dbReference type="Proteomes" id="UP000316394"/>
    </source>
</evidence>
<accession>A0A3M6SIG3</accession>
<name>A0A3M6SIG3_LIMRT</name>
<reference evidence="1 3" key="3">
    <citation type="submission" date="2019-07" db="EMBL/GenBank/DDBJ databases">
        <title>Gastrointestinal microbiota of Peromyscus leucopus, the white-footed mouse.</title>
        <authorList>
            <person name="Milovic A."/>
            <person name="Bassam K."/>
            <person name="Barbour A.G."/>
        </authorList>
    </citation>
    <scope>NUCLEOTIDE SEQUENCE [LARGE SCALE GENOMIC DNA]</scope>
    <source>
        <strain evidence="1 3">LL7</strain>
    </source>
</reference>
<dbReference type="AlphaFoldDB" id="A0A3M6SIG3"/>
<evidence type="ECO:0000313" key="1">
    <source>
        <dbReference type="EMBL" id="QDR72461.1"/>
    </source>
</evidence>
<dbReference type="Proteomes" id="UP000297521">
    <property type="component" value="Unassembled WGS sequence"/>
</dbReference>
<dbReference type="EMBL" id="SRKR01000002">
    <property type="protein sequence ID" value="TGB12508.1"/>
    <property type="molecule type" value="Genomic_DNA"/>
</dbReference>
<sequence>MAEMDEFLENWLKKVKAISIDLTPKDQEKITAEGGKVFEEKLTQITRQKHYSNHDDKKYGHAADHIAVMNSDVDGDHNGAVTVGWDNRYHAINMMRLNDGYKGYTADHFVTNLIQDSNVSNAVLKAQSEAYQRFLDQKGDED</sequence>
<reference evidence="2" key="2">
    <citation type="submission" date="2019-04" db="EMBL/GenBank/DDBJ databases">
        <authorList>
            <person name="Bisanz J.E."/>
            <person name="Chagwedera N.D."/>
            <person name="Chawla A."/>
            <person name="Turnbaugh P.J."/>
        </authorList>
    </citation>
    <scope>NUCLEOTIDE SEQUENCE</scope>
    <source>
        <strain evidence="2">I8-5</strain>
    </source>
</reference>
<dbReference type="RefSeq" id="WP_122481196.1">
    <property type="nucleotide sequence ID" value="NZ_CP041676.1"/>
</dbReference>
<dbReference type="Proteomes" id="UP000316394">
    <property type="component" value="Chromosome"/>
</dbReference>
<evidence type="ECO:0008006" key="4">
    <source>
        <dbReference type="Google" id="ProtNLM"/>
    </source>
</evidence>
<dbReference type="EMBL" id="CP041676">
    <property type="protein sequence ID" value="QDR72461.1"/>
    <property type="molecule type" value="Genomic_DNA"/>
</dbReference>
<reference evidence="2" key="1">
    <citation type="journal article" date="2019" name="Cell Metab.">
        <title>Nutrient sensing in CD11c cells alters the gut microbiome to regulate food intake and body mass.</title>
        <authorList>
            <person name="Chagwedera N.D."/>
            <person name="Ang Q.Y."/>
            <person name="Bisanz J.E."/>
            <person name="Leong Y.A."/>
            <person name="Ganeshan K."/>
            <person name="Cai J."/>
            <person name="Patterson A.D."/>
            <person name="Turnbaugh P.J."/>
            <person name="Chawla A."/>
        </authorList>
    </citation>
    <scope>NUCLEOTIDE SEQUENCE</scope>
    <source>
        <strain evidence="2">I8-5</strain>
    </source>
</reference>
<evidence type="ECO:0000313" key="2">
    <source>
        <dbReference type="EMBL" id="TGB12508.1"/>
    </source>
</evidence>
<dbReference type="GeneID" id="77190925"/>
<gene>
    <name evidence="2" type="ORF">E5F87_01500</name>
    <name evidence="1" type="ORF">FOD75_04885</name>
</gene>
<proteinExistence type="predicted"/>
<protein>
    <recommendedName>
        <fullName evidence="4">HK97 gp10 family phage protein</fullName>
    </recommendedName>
</protein>
<organism evidence="1 3">
    <name type="scientific">Limosilactobacillus reuteri</name>
    <name type="common">Lactobacillus reuteri</name>
    <dbReference type="NCBI Taxonomy" id="1598"/>
    <lineage>
        <taxon>Bacteria</taxon>
        <taxon>Bacillati</taxon>
        <taxon>Bacillota</taxon>
        <taxon>Bacilli</taxon>
        <taxon>Lactobacillales</taxon>
        <taxon>Lactobacillaceae</taxon>
        <taxon>Limosilactobacillus</taxon>
    </lineage>
</organism>